<dbReference type="Proteomes" id="UP000295714">
    <property type="component" value="Unassembled WGS sequence"/>
</dbReference>
<organism evidence="5 6">
    <name type="scientific">Winogradskyella wandonensis</name>
    <dbReference type="NCBI Taxonomy" id="1442586"/>
    <lineage>
        <taxon>Bacteria</taxon>
        <taxon>Pseudomonadati</taxon>
        <taxon>Bacteroidota</taxon>
        <taxon>Flavobacteriia</taxon>
        <taxon>Flavobacteriales</taxon>
        <taxon>Flavobacteriaceae</taxon>
        <taxon>Winogradskyella</taxon>
    </lineage>
</organism>
<feature type="signal peptide" evidence="4">
    <location>
        <begin position="1"/>
        <end position="21"/>
    </location>
</feature>
<dbReference type="InterPro" id="IPR036770">
    <property type="entry name" value="Ankyrin_rpt-contain_sf"/>
</dbReference>
<gene>
    <name evidence="5" type="ORF">DFQ05_0437</name>
</gene>
<keyword evidence="4" id="KW-0732">Signal</keyword>
<accession>A0A4R1KW27</accession>
<keyword evidence="2 3" id="KW-0040">ANK repeat</keyword>
<evidence type="ECO:0000256" key="2">
    <source>
        <dbReference type="ARBA" id="ARBA00023043"/>
    </source>
</evidence>
<dbReference type="SUPFAM" id="SSF48403">
    <property type="entry name" value="Ankyrin repeat"/>
    <property type="match status" value="1"/>
</dbReference>
<dbReference type="Pfam" id="PF00023">
    <property type="entry name" value="Ank"/>
    <property type="match status" value="1"/>
</dbReference>
<dbReference type="PANTHER" id="PTHR24198:SF165">
    <property type="entry name" value="ANKYRIN REPEAT-CONTAINING PROTEIN-RELATED"/>
    <property type="match status" value="1"/>
</dbReference>
<evidence type="ECO:0000313" key="5">
    <source>
        <dbReference type="EMBL" id="TCK68927.1"/>
    </source>
</evidence>
<dbReference type="InterPro" id="IPR002110">
    <property type="entry name" value="Ankyrin_rpt"/>
</dbReference>
<dbReference type="EMBL" id="SMGI01000001">
    <property type="protein sequence ID" value="TCK68927.1"/>
    <property type="molecule type" value="Genomic_DNA"/>
</dbReference>
<keyword evidence="1" id="KW-0677">Repeat</keyword>
<feature type="chain" id="PRO_5020798522" evidence="4">
    <location>
        <begin position="22"/>
        <end position="175"/>
    </location>
</feature>
<protein>
    <submittedName>
        <fullName evidence="5">Ankyrin repeat protein</fullName>
    </submittedName>
</protein>
<dbReference type="OrthoDB" id="5657095at2"/>
<evidence type="ECO:0000256" key="4">
    <source>
        <dbReference type="SAM" id="SignalP"/>
    </source>
</evidence>
<dbReference type="PROSITE" id="PS50088">
    <property type="entry name" value="ANK_REPEAT"/>
    <property type="match status" value="3"/>
</dbReference>
<evidence type="ECO:0000313" key="6">
    <source>
        <dbReference type="Proteomes" id="UP000295714"/>
    </source>
</evidence>
<sequence length="175" mass="19724">MKKVLLFFIIAILPLTMLSFAQQNIYDACRQGNLDIVKRLYTINPNTINIEDESGYTPLVLSCYYGHEDIVEFLVDKVKTLNDKTSYGSPLMAATVKGYDNIVDVLLENNVDPNITDEQGVTAAHYAVLFKNYSIIEKLVKAKADFSIKNNVNKSPLDYAISHNDEKLNTLLNLQ</sequence>
<evidence type="ECO:0000256" key="1">
    <source>
        <dbReference type="ARBA" id="ARBA00022737"/>
    </source>
</evidence>
<feature type="repeat" description="ANK" evidence="3">
    <location>
        <begin position="119"/>
        <end position="151"/>
    </location>
</feature>
<proteinExistence type="predicted"/>
<comment type="caution">
    <text evidence="5">The sequence shown here is derived from an EMBL/GenBank/DDBJ whole genome shotgun (WGS) entry which is preliminary data.</text>
</comment>
<evidence type="ECO:0000256" key="3">
    <source>
        <dbReference type="PROSITE-ProRule" id="PRU00023"/>
    </source>
</evidence>
<keyword evidence="6" id="KW-1185">Reference proteome</keyword>
<feature type="repeat" description="ANK" evidence="3">
    <location>
        <begin position="86"/>
        <end position="118"/>
    </location>
</feature>
<dbReference type="SMART" id="SM00248">
    <property type="entry name" value="ANK"/>
    <property type="match status" value="4"/>
</dbReference>
<name>A0A4R1KW27_9FLAO</name>
<dbReference type="AlphaFoldDB" id="A0A4R1KW27"/>
<dbReference type="Gene3D" id="1.25.40.20">
    <property type="entry name" value="Ankyrin repeat-containing domain"/>
    <property type="match status" value="1"/>
</dbReference>
<dbReference type="PANTHER" id="PTHR24198">
    <property type="entry name" value="ANKYRIN REPEAT AND PROTEIN KINASE DOMAIN-CONTAINING PROTEIN"/>
    <property type="match status" value="1"/>
</dbReference>
<dbReference type="RefSeq" id="WP_132703120.1">
    <property type="nucleotide sequence ID" value="NZ_SMGI01000001.1"/>
</dbReference>
<reference evidence="5 6" key="1">
    <citation type="journal article" date="2015" name="Stand. Genomic Sci.">
        <title>Genomic Encyclopedia of Bacterial and Archaeal Type Strains, Phase III: the genomes of soil and plant-associated and newly described type strains.</title>
        <authorList>
            <person name="Whitman W.B."/>
            <person name="Woyke T."/>
            <person name="Klenk H.P."/>
            <person name="Zhou Y."/>
            <person name="Lilburn T.G."/>
            <person name="Beck B.J."/>
            <person name="De Vos P."/>
            <person name="Vandamme P."/>
            <person name="Eisen J.A."/>
            <person name="Garrity G."/>
            <person name="Hugenholtz P."/>
            <person name="Kyrpides N.C."/>
        </authorList>
    </citation>
    <scope>NUCLEOTIDE SEQUENCE [LARGE SCALE GENOMIC DNA]</scope>
    <source>
        <strain evidence="5 6">CECT 8445</strain>
    </source>
</reference>
<feature type="repeat" description="ANK" evidence="3">
    <location>
        <begin position="54"/>
        <end position="86"/>
    </location>
</feature>
<dbReference type="Pfam" id="PF12796">
    <property type="entry name" value="Ank_2"/>
    <property type="match status" value="1"/>
</dbReference>